<dbReference type="InterPro" id="IPR013780">
    <property type="entry name" value="Glyco_hydro_b"/>
</dbReference>
<keyword evidence="5" id="KW-1185">Reference proteome</keyword>
<dbReference type="EMBL" id="CP001634">
    <property type="protein sequence ID" value="ACR78912.1"/>
    <property type="molecule type" value="Genomic_DNA"/>
</dbReference>
<dbReference type="STRING" id="521045.Kole_0186"/>
<dbReference type="PANTHER" id="PTHR10357:SF210">
    <property type="entry name" value="MALTODEXTRIN GLUCOSIDASE"/>
    <property type="match status" value="1"/>
</dbReference>
<keyword evidence="2" id="KW-0326">Glycosidase</keyword>
<dbReference type="SMART" id="SM00642">
    <property type="entry name" value="Aamy"/>
    <property type="match status" value="1"/>
</dbReference>
<keyword evidence="1" id="KW-0378">Hydrolase</keyword>
<dbReference type="PANTHER" id="PTHR10357">
    <property type="entry name" value="ALPHA-AMYLASE FAMILY MEMBER"/>
    <property type="match status" value="1"/>
</dbReference>
<dbReference type="SUPFAM" id="SSF51445">
    <property type="entry name" value="(Trans)glycosidases"/>
    <property type="match status" value="1"/>
</dbReference>
<evidence type="ECO:0000256" key="1">
    <source>
        <dbReference type="ARBA" id="ARBA00022801"/>
    </source>
</evidence>
<accession>C5CIS1</accession>
<dbReference type="Gene3D" id="2.60.40.1180">
    <property type="entry name" value="Golgi alpha-mannosidase II"/>
    <property type="match status" value="1"/>
</dbReference>
<dbReference type="HOGENOM" id="CLU_006462_6_3_0"/>
<dbReference type="RefSeq" id="WP_012744700.1">
    <property type="nucleotide sequence ID" value="NC_012785.1"/>
</dbReference>
<organism evidence="4 5">
    <name type="scientific">Kosmotoga olearia (strain ATCC BAA-1733 / DSM 21960 / TBF 19.5.1)</name>
    <dbReference type="NCBI Taxonomy" id="521045"/>
    <lineage>
        <taxon>Bacteria</taxon>
        <taxon>Thermotogati</taxon>
        <taxon>Thermotogota</taxon>
        <taxon>Thermotogae</taxon>
        <taxon>Kosmotogales</taxon>
        <taxon>Kosmotogaceae</taxon>
        <taxon>Kosmotoga</taxon>
    </lineage>
</organism>
<dbReference type="eggNOG" id="COG0366">
    <property type="taxonomic scope" value="Bacteria"/>
</dbReference>
<evidence type="ECO:0000256" key="2">
    <source>
        <dbReference type="ARBA" id="ARBA00023295"/>
    </source>
</evidence>
<evidence type="ECO:0000313" key="4">
    <source>
        <dbReference type="EMBL" id="ACR78912.1"/>
    </source>
</evidence>
<dbReference type="SUPFAM" id="SSF51011">
    <property type="entry name" value="Glycosyl hydrolase domain"/>
    <property type="match status" value="1"/>
</dbReference>
<dbReference type="InterPro" id="IPR053506">
    <property type="entry name" value="Cyclomaltodextrinase"/>
</dbReference>
<evidence type="ECO:0000313" key="5">
    <source>
        <dbReference type="Proteomes" id="UP000002382"/>
    </source>
</evidence>
<dbReference type="CDD" id="cd11338">
    <property type="entry name" value="AmyAc_CMD"/>
    <property type="match status" value="1"/>
</dbReference>
<dbReference type="InterPro" id="IPR006047">
    <property type="entry name" value="GH13_cat_dom"/>
</dbReference>
<dbReference type="KEGG" id="kol:Kole_0186"/>
<gene>
    <name evidence="4" type="ordered locus">Kole_0186</name>
</gene>
<dbReference type="GO" id="GO:0016798">
    <property type="term" value="F:hydrolase activity, acting on glycosyl bonds"/>
    <property type="evidence" value="ECO:0007669"/>
    <property type="project" value="UniProtKB-KW"/>
</dbReference>
<reference evidence="4 5" key="2">
    <citation type="journal article" date="2011" name="J. Bacteriol.">
        <title>Genome Sequence of Kosmotoga olearia Strain TBF 19.5.1, a Thermophilic Bacterium with a Wide Growth Temperature Range, Isolated from the Troll B Oil Platform in the North Sea.</title>
        <authorList>
            <person name="Swithers K.S."/>
            <person name="Dipippo J.L."/>
            <person name="Bruce D.C."/>
            <person name="Detter C."/>
            <person name="Tapia R."/>
            <person name="Han S."/>
            <person name="Goodwin L.A."/>
            <person name="Han J."/>
            <person name="Woyke T."/>
            <person name="Pitluck S."/>
            <person name="Pennacchio L."/>
            <person name="Nolan M."/>
            <person name="Mikhailova N."/>
            <person name="Land M.L."/>
            <person name="Nesbo C.L."/>
            <person name="Gogarten J.P."/>
            <person name="Noll K.M."/>
        </authorList>
    </citation>
    <scope>NUCLEOTIDE SEQUENCE [LARGE SCALE GENOMIC DNA]</scope>
    <source>
        <strain evidence="5">ATCC BAA-1733 / DSM 21960 / TBF 19.5.1</strain>
    </source>
</reference>
<dbReference type="GO" id="GO:0005975">
    <property type="term" value="P:carbohydrate metabolic process"/>
    <property type="evidence" value="ECO:0007669"/>
    <property type="project" value="InterPro"/>
</dbReference>
<dbReference type="OrthoDB" id="9800174at2"/>
<dbReference type="Proteomes" id="UP000002382">
    <property type="component" value="Chromosome"/>
</dbReference>
<reference evidence="4 5" key="1">
    <citation type="submission" date="2009-06" db="EMBL/GenBank/DDBJ databases">
        <title>Complete sequence of Thermotogales bacterium TBF 19.5.1.</title>
        <authorList>
            <consortium name="US DOE Joint Genome Institute"/>
            <person name="Lucas S."/>
            <person name="Copeland A."/>
            <person name="Lapidus A."/>
            <person name="Glavina del Rio T."/>
            <person name="Tice H."/>
            <person name="Bruce D."/>
            <person name="Goodwin L."/>
            <person name="Pitluck S."/>
            <person name="Chertkov O."/>
            <person name="Brettin T."/>
            <person name="Detter J.C."/>
            <person name="Han C."/>
            <person name="Schmutz J."/>
            <person name="Larimer F."/>
            <person name="Land M."/>
            <person name="Hauser L."/>
            <person name="Kyrpides N."/>
            <person name="Ovchinnikova G."/>
            <person name="Noll K."/>
        </authorList>
    </citation>
    <scope>NUCLEOTIDE SEQUENCE [LARGE SCALE GENOMIC DNA]</scope>
    <source>
        <strain evidence="5">ATCC BAA-1733 / DSM 21960 / TBF 19.5.1</strain>
    </source>
</reference>
<feature type="domain" description="Glycosyl hydrolase family 13 catalytic" evidence="3">
    <location>
        <begin position="12"/>
        <end position="387"/>
    </location>
</feature>
<name>C5CIS1_KOSOT</name>
<proteinExistence type="predicted"/>
<dbReference type="Pfam" id="PF00128">
    <property type="entry name" value="Alpha-amylase"/>
    <property type="match status" value="1"/>
</dbReference>
<dbReference type="NCBIfam" id="NF041090">
    <property type="entry name" value="Cyc-maltodext_AglB"/>
    <property type="match status" value="1"/>
</dbReference>
<dbReference type="CAZy" id="GH13">
    <property type="family name" value="Glycoside Hydrolase Family 13"/>
</dbReference>
<sequence length="496" mass="57615">MFDWHTSKVVYQIFPDRFNIGDGKTAKQKENEGLYPLPGQRTVDWKEKPKRTGDRTQQLLFWGGDLKGITEKIDYIKSLGAEIIYLTPIFYAHTNHKYDTIDFFRIDPAFGTLQDFKELCETAHQKDLKIILDGVFNHVGFASKWFNGLNLFPEKGAYQSPNSPYRDYFYFSGDKYRSWVNSGSLPELNLDNPELQEILFTGKNSVVKYWLKQGADGWRIDCAHDIGNLNHIIVEAAKSVKPDALIIGEVWNYPKGWNEFARLDGIMNYHFRSLVIDLLKADMPVETVAKIMKDTVEDCGIDYLSKCWNMLSSHDVPRLSNLFDNERDIRLAIALQFSFPGVPMIYYGEELEMTGGEDPENRDAMRWENLSNSPERLNFYKKLTEIRKKKIALQIGSFGILYTSQPDRTIVFKRSTERIDDLLLIAFNLSFEKVQFKTYINESTLMTGTLFRDLFTGETFRTDVSNITLQVEPRSFRILEPIIERVPDRYTPYKRV</sequence>
<dbReference type="InterPro" id="IPR017853">
    <property type="entry name" value="GH"/>
</dbReference>
<protein>
    <submittedName>
        <fullName evidence="4">Alpha amylase catalytic region</fullName>
    </submittedName>
</protein>
<dbReference type="Gene3D" id="3.20.20.80">
    <property type="entry name" value="Glycosidases"/>
    <property type="match status" value="1"/>
</dbReference>
<dbReference type="AlphaFoldDB" id="C5CIS1"/>
<evidence type="ECO:0000259" key="3">
    <source>
        <dbReference type="SMART" id="SM00642"/>
    </source>
</evidence>